<proteinExistence type="predicted"/>
<keyword evidence="2" id="KW-1185">Reference proteome</keyword>
<dbReference type="AlphaFoldDB" id="A0AAE1CKM6"/>
<comment type="caution">
    <text evidence="1">The sequence shown here is derived from an EMBL/GenBank/DDBJ whole genome shotgun (WGS) entry which is preliminary data.</text>
</comment>
<dbReference type="Proteomes" id="UP001283361">
    <property type="component" value="Unassembled WGS sequence"/>
</dbReference>
<sequence>MFALPGLMFRSASSPANLNREGLVKITLRVDVLSIAVYLAVFLNTRKPDQSQRDNAPSVPQLYCIKPENRNKITPVFWPDGPSILPDEPASKDGLNCFSARTGLEN</sequence>
<accession>A0AAE1CKM6</accession>
<gene>
    <name evidence="1" type="ORF">RRG08_040931</name>
</gene>
<protein>
    <submittedName>
        <fullName evidence="1">Uncharacterized protein</fullName>
    </submittedName>
</protein>
<dbReference type="EMBL" id="JAWDGP010007821">
    <property type="protein sequence ID" value="KAK3703745.1"/>
    <property type="molecule type" value="Genomic_DNA"/>
</dbReference>
<reference evidence="1" key="1">
    <citation type="journal article" date="2023" name="G3 (Bethesda)">
        <title>A reference genome for the long-term kleptoplast-retaining sea slug Elysia crispata morphotype clarki.</title>
        <authorList>
            <person name="Eastman K.E."/>
            <person name="Pendleton A.L."/>
            <person name="Shaikh M.A."/>
            <person name="Suttiyut T."/>
            <person name="Ogas R."/>
            <person name="Tomko P."/>
            <person name="Gavelis G."/>
            <person name="Widhalm J.R."/>
            <person name="Wisecaver J.H."/>
        </authorList>
    </citation>
    <scope>NUCLEOTIDE SEQUENCE</scope>
    <source>
        <strain evidence="1">ECLA1</strain>
    </source>
</reference>
<organism evidence="1 2">
    <name type="scientific">Elysia crispata</name>
    <name type="common">lettuce slug</name>
    <dbReference type="NCBI Taxonomy" id="231223"/>
    <lineage>
        <taxon>Eukaryota</taxon>
        <taxon>Metazoa</taxon>
        <taxon>Spiralia</taxon>
        <taxon>Lophotrochozoa</taxon>
        <taxon>Mollusca</taxon>
        <taxon>Gastropoda</taxon>
        <taxon>Heterobranchia</taxon>
        <taxon>Euthyneura</taxon>
        <taxon>Panpulmonata</taxon>
        <taxon>Sacoglossa</taxon>
        <taxon>Placobranchoidea</taxon>
        <taxon>Plakobranchidae</taxon>
        <taxon>Elysia</taxon>
    </lineage>
</organism>
<evidence type="ECO:0000313" key="1">
    <source>
        <dbReference type="EMBL" id="KAK3703745.1"/>
    </source>
</evidence>
<name>A0AAE1CKM6_9GAST</name>
<evidence type="ECO:0000313" key="2">
    <source>
        <dbReference type="Proteomes" id="UP001283361"/>
    </source>
</evidence>